<feature type="transmembrane region" description="Helical" evidence="1">
    <location>
        <begin position="12"/>
        <end position="34"/>
    </location>
</feature>
<accession>A0ABV4UA04</accession>
<evidence type="ECO:0000313" key="2">
    <source>
        <dbReference type="EMBL" id="MFA9480437.1"/>
    </source>
</evidence>
<protein>
    <submittedName>
        <fullName evidence="2">Uncharacterized protein</fullName>
    </submittedName>
</protein>
<keyword evidence="1" id="KW-0472">Membrane</keyword>
<evidence type="ECO:0000313" key="3">
    <source>
        <dbReference type="Proteomes" id="UP001575105"/>
    </source>
</evidence>
<comment type="caution">
    <text evidence="2">The sequence shown here is derived from an EMBL/GenBank/DDBJ whole genome shotgun (WGS) entry which is preliminary data.</text>
</comment>
<proteinExistence type="predicted"/>
<dbReference type="EMBL" id="JBGUBD010000021">
    <property type="protein sequence ID" value="MFA9480437.1"/>
    <property type="molecule type" value="Genomic_DNA"/>
</dbReference>
<evidence type="ECO:0000256" key="1">
    <source>
        <dbReference type="SAM" id="Phobius"/>
    </source>
</evidence>
<organism evidence="2 3">
    <name type="scientific">Natronomicrosphaera hydrolytica</name>
    <dbReference type="NCBI Taxonomy" id="3242702"/>
    <lineage>
        <taxon>Bacteria</taxon>
        <taxon>Pseudomonadati</taxon>
        <taxon>Planctomycetota</taxon>
        <taxon>Phycisphaerae</taxon>
        <taxon>Phycisphaerales</taxon>
        <taxon>Phycisphaeraceae</taxon>
        <taxon>Natronomicrosphaera</taxon>
    </lineage>
</organism>
<dbReference type="RefSeq" id="WP_425347358.1">
    <property type="nucleotide sequence ID" value="NZ_JBGUBD010000021.1"/>
</dbReference>
<keyword evidence="1" id="KW-1133">Transmembrane helix</keyword>
<gene>
    <name evidence="2" type="ORF">ACERK3_19390</name>
</gene>
<keyword evidence="3" id="KW-1185">Reference proteome</keyword>
<sequence length="234" mass="25752">MFRTLGEAIALPIWVVTRILLFTLAAIMGVFVLWTEEEASIVIGGGVLVAIGMIVGTVRKAIKVKQDRQSLEHATVPGLSLVDAKTKVLYNRLQALLNWAIIIALLLIAISITILLNYFIMPLGDWAWLVGSVLSFVIIGLAVPVANRYICARCEKCAMFNALVNVDTVHLGSSQRSVNDTQNVRVYDGATPGRPIANLEVPVTKQVTDHHFEHHYICRHCGNHTEVLTTSSRD</sequence>
<reference evidence="2 3" key="1">
    <citation type="submission" date="2024-08" db="EMBL/GenBank/DDBJ databases">
        <title>Whole-genome sequencing of halo(alkali)philic microorganisms from hypersaline lakes.</title>
        <authorList>
            <person name="Sorokin D.Y."/>
            <person name="Merkel A.Y."/>
            <person name="Messina E."/>
            <person name="Yakimov M."/>
        </authorList>
    </citation>
    <scope>NUCLEOTIDE SEQUENCE [LARGE SCALE GENOMIC DNA]</scope>
    <source>
        <strain evidence="2 3">AB-hyl4</strain>
    </source>
</reference>
<name>A0ABV4UA04_9BACT</name>
<feature type="transmembrane region" description="Helical" evidence="1">
    <location>
        <begin position="95"/>
        <end position="120"/>
    </location>
</feature>
<feature type="transmembrane region" description="Helical" evidence="1">
    <location>
        <begin position="40"/>
        <end position="58"/>
    </location>
</feature>
<dbReference type="Proteomes" id="UP001575105">
    <property type="component" value="Unassembled WGS sequence"/>
</dbReference>
<keyword evidence="1" id="KW-0812">Transmembrane</keyword>
<feature type="transmembrane region" description="Helical" evidence="1">
    <location>
        <begin position="126"/>
        <end position="146"/>
    </location>
</feature>